<sequence length="143" mass="16380">MTELMPDEDLYNKELLRLAAMGDCRLEGFDHTITHDNPLCGDRITLDLRMDQKLIQTIGYKARSCALCKASTQLIKELSSGHDLIELQDIHNHLKLQLKENLPISLPNKWESFHIFQPVAAIKNRHSCVLLPFQALAKIETIY</sequence>
<evidence type="ECO:0000259" key="1">
    <source>
        <dbReference type="Pfam" id="PF01592"/>
    </source>
</evidence>
<dbReference type="Gene3D" id="3.90.1010.10">
    <property type="match status" value="1"/>
</dbReference>
<organism evidence="2 3">
    <name type="scientific">Kiloniella spongiae</name>
    <dbReference type="NCBI Taxonomy" id="1489064"/>
    <lineage>
        <taxon>Bacteria</taxon>
        <taxon>Pseudomonadati</taxon>
        <taxon>Pseudomonadota</taxon>
        <taxon>Alphaproteobacteria</taxon>
        <taxon>Rhodospirillales</taxon>
        <taxon>Kiloniellaceae</taxon>
        <taxon>Kiloniella</taxon>
    </lineage>
</organism>
<dbReference type="Proteomes" id="UP000035444">
    <property type="component" value="Unassembled WGS sequence"/>
</dbReference>
<keyword evidence="3" id="KW-1185">Reference proteome</keyword>
<feature type="domain" description="NIF system FeS cluster assembly NifU N-terminal" evidence="1">
    <location>
        <begin position="28"/>
        <end position="92"/>
    </location>
</feature>
<dbReference type="SUPFAM" id="SSF82649">
    <property type="entry name" value="SufE/NifU"/>
    <property type="match status" value="1"/>
</dbReference>
<dbReference type="RefSeq" id="WP_047762680.1">
    <property type="nucleotide sequence ID" value="NZ_LAQL01000002.1"/>
</dbReference>
<dbReference type="Pfam" id="PF01592">
    <property type="entry name" value="NifU_N"/>
    <property type="match status" value="1"/>
</dbReference>
<evidence type="ECO:0000313" key="3">
    <source>
        <dbReference type="Proteomes" id="UP000035444"/>
    </source>
</evidence>
<name>A0A0H2MJH1_9PROT</name>
<reference evidence="2 3" key="1">
    <citation type="submission" date="2015-03" db="EMBL/GenBank/DDBJ databases">
        <title>Genome Sequence of Kiloniella spongiae MEBiC09566, isolated from a marine sponge.</title>
        <authorList>
            <person name="Shao Z."/>
            <person name="Wang L."/>
            <person name="Li X."/>
        </authorList>
    </citation>
    <scope>NUCLEOTIDE SEQUENCE [LARGE SCALE GENOMIC DNA]</scope>
    <source>
        <strain evidence="2 3">MEBiC09566</strain>
    </source>
</reference>
<protein>
    <recommendedName>
        <fullName evidence="1">NIF system FeS cluster assembly NifU N-terminal domain-containing protein</fullName>
    </recommendedName>
</protein>
<dbReference type="EMBL" id="LAQL01000002">
    <property type="protein sequence ID" value="KLN62558.1"/>
    <property type="molecule type" value="Genomic_DNA"/>
</dbReference>
<dbReference type="OrthoDB" id="9804157at2"/>
<evidence type="ECO:0000313" key="2">
    <source>
        <dbReference type="EMBL" id="KLN62558.1"/>
    </source>
</evidence>
<dbReference type="InterPro" id="IPR002871">
    <property type="entry name" value="NIF_FeS_clus_asmbl_NifU_N"/>
</dbReference>
<dbReference type="GO" id="GO:0051536">
    <property type="term" value="F:iron-sulfur cluster binding"/>
    <property type="evidence" value="ECO:0007669"/>
    <property type="project" value="InterPro"/>
</dbReference>
<dbReference type="GO" id="GO:0016226">
    <property type="term" value="P:iron-sulfur cluster assembly"/>
    <property type="evidence" value="ECO:0007669"/>
    <property type="project" value="InterPro"/>
</dbReference>
<dbReference type="GO" id="GO:0005506">
    <property type="term" value="F:iron ion binding"/>
    <property type="evidence" value="ECO:0007669"/>
    <property type="project" value="InterPro"/>
</dbReference>
<comment type="caution">
    <text evidence="2">The sequence shown here is derived from an EMBL/GenBank/DDBJ whole genome shotgun (WGS) entry which is preliminary data.</text>
</comment>
<dbReference type="CDD" id="cd06664">
    <property type="entry name" value="IscU_like"/>
    <property type="match status" value="1"/>
</dbReference>
<dbReference type="AlphaFoldDB" id="A0A0H2MJH1"/>
<dbReference type="STRING" id="1489064.WH96_03530"/>
<gene>
    <name evidence="2" type="ORF">WH96_03530</name>
</gene>
<accession>A0A0H2MJH1</accession>
<proteinExistence type="predicted"/>